<comment type="caution">
    <text evidence="1">The sequence shown here is derived from an EMBL/GenBank/DDBJ whole genome shotgun (WGS) entry which is preliminary data.</text>
</comment>
<accession>A0A6L6YFQ1</accession>
<name>A0A6L6YFQ1_9BURK</name>
<evidence type="ECO:0008006" key="3">
    <source>
        <dbReference type="Google" id="ProtNLM"/>
    </source>
</evidence>
<evidence type="ECO:0000313" key="1">
    <source>
        <dbReference type="EMBL" id="MVX55623.1"/>
    </source>
</evidence>
<gene>
    <name evidence="1" type="ORF">E5987_00155</name>
</gene>
<dbReference type="RefSeq" id="WP_160334059.1">
    <property type="nucleotide sequence ID" value="NZ_WSRP01000001.1"/>
</dbReference>
<dbReference type="Proteomes" id="UP000472580">
    <property type="component" value="Unassembled WGS sequence"/>
</dbReference>
<dbReference type="InterPro" id="IPR035093">
    <property type="entry name" value="RelE/ParE_toxin_dom_sf"/>
</dbReference>
<keyword evidence="2" id="KW-1185">Reference proteome</keyword>
<reference evidence="1 2" key="1">
    <citation type="submission" date="2019-12" db="EMBL/GenBank/DDBJ databases">
        <title>Microbes associate with the intestines of laboratory mice.</title>
        <authorList>
            <person name="Navarre W."/>
            <person name="Wong E."/>
        </authorList>
    </citation>
    <scope>NUCLEOTIDE SEQUENCE [LARGE SCALE GENOMIC DNA]</scope>
    <source>
        <strain evidence="1 2">NM82_D38</strain>
    </source>
</reference>
<proteinExistence type="predicted"/>
<protein>
    <recommendedName>
        <fullName evidence="3">Killer suppression protein HigA</fullName>
    </recommendedName>
</protein>
<dbReference type="Gene3D" id="3.30.2310.20">
    <property type="entry name" value="RelE-like"/>
    <property type="match status" value="1"/>
</dbReference>
<evidence type="ECO:0000313" key="2">
    <source>
        <dbReference type="Proteomes" id="UP000472580"/>
    </source>
</evidence>
<dbReference type="AlphaFoldDB" id="A0A6L6YFQ1"/>
<organism evidence="1 2">
    <name type="scientific">Parasutterella muris</name>
    <dbReference type="NCBI Taxonomy" id="2565572"/>
    <lineage>
        <taxon>Bacteria</taxon>
        <taxon>Pseudomonadati</taxon>
        <taxon>Pseudomonadota</taxon>
        <taxon>Betaproteobacteria</taxon>
        <taxon>Burkholderiales</taxon>
        <taxon>Sutterellaceae</taxon>
        <taxon>Parasutterella</taxon>
    </lineage>
</organism>
<dbReference type="OrthoDB" id="9801102at2"/>
<dbReference type="EMBL" id="WSRP01000001">
    <property type="protein sequence ID" value="MVX55623.1"/>
    <property type="molecule type" value="Genomic_DNA"/>
</dbReference>
<dbReference type="SUPFAM" id="SSF143011">
    <property type="entry name" value="RelE-like"/>
    <property type="match status" value="1"/>
</dbReference>
<sequence>MQVEYATVYLEQLCTDQRRAQAELGQHCARKLYTYLDSLKDAPSMEDVPPLGHLHVLTGDRAGQMAFKLDKKMRLVFSVRLPETGVCGLKEREKLVTIICVEYIGNYHD</sequence>